<accession>A0ACB7HX91</accession>
<keyword evidence="2" id="KW-1185">Reference proteome</keyword>
<organism evidence="1 2">
    <name type="scientific">Manihot esculenta</name>
    <name type="common">Cassava</name>
    <name type="synonym">Jatropha manihot</name>
    <dbReference type="NCBI Taxonomy" id="3983"/>
    <lineage>
        <taxon>Eukaryota</taxon>
        <taxon>Viridiplantae</taxon>
        <taxon>Streptophyta</taxon>
        <taxon>Embryophyta</taxon>
        <taxon>Tracheophyta</taxon>
        <taxon>Spermatophyta</taxon>
        <taxon>Magnoliopsida</taxon>
        <taxon>eudicotyledons</taxon>
        <taxon>Gunneridae</taxon>
        <taxon>Pentapetalae</taxon>
        <taxon>rosids</taxon>
        <taxon>fabids</taxon>
        <taxon>Malpighiales</taxon>
        <taxon>Euphorbiaceae</taxon>
        <taxon>Crotonoideae</taxon>
        <taxon>Manihoteae</taxon>
        <taxon>Manihot</taxon>
    </lineage>
</organism>
<comment type="caution">
    <text evidence="1">The sequence shown here is derived from an EMBL/GenBank/DDBJ whole genome shotgun (WGS) entry which is preliminary data.</text>
</comment>
<dbReference type="EMBL" id="CM004389">
    <property type="protein sequence ID" value="KAG8657277.1"/>
    <property type="molecule type" value="Genomic_DNA"/>
</dbReference>
<protein>
    <submittedName>
        <fullName evidence="1">Uncharacterized protein</fullName>
    </submittedName>
</protein>
<evidence type="ECO:0000313" key="2">
    <source>
        <dbReference type="Proteomes" id="UP000091857"/>
    </source>
</evidence>
<reference evidence="2" key="1">
    <citation type="journal article" date="2016" name="Nat. Biotechnol.">
        <title>Sequencing wild and cultivated cassava and related species reveals extensive interspecific hybridization and genetic diversity.</title>
        <authorList>
            <person name="Bredeson J.V."/>
            <person name="Lyons J.B."/>
            <person name="Prochnik S.E."/>
            <person name="Wu G.A."/>
            <person name="Ha C.M."/>
            <person name="Edsinger-Gonzales E."/>
            <person name="Grimwood J."/>
            <person name="Schmutz J."/>
            <person name="Rabbi I.Y."/>
            <person name="Egesi C."/>
            <person name="Nauluvula P."/>
            <person name="Lebot V."/>
            <person name="Ndunguru J."/>
            <person name="Mkamilo G."/>
            <person name="Bart R.S."/>
            <person name="Setter T.L."/>
            <person name="Gleadow R.M."/>
            <person name="Kulakow P."/>
            <person name="Ferguson M.E."/>
            <person name="Rounsley S."/>
            <person name="Rokhsar D.S."/>
        </authorList>
    </citation>
    <scope>NUCLEOTIDE SEQUENCE [LARGE SCALE GENOMIC DNA]</scope>
    <source>
        <strain evidence="2">cv. AM560-2</strain>
    </source>
</reference>
<proteinExistence type="predicted"/>
<dbReference type="Proteomes" id="UP000091857">
    <property type="component" value="Chromosome 3"/>
</dbReference>
<gene>
    <name evidence="1" type="ORF">MANES_03G057750v8</name>
</gene>
<evidence type="ECO:0000313" key="1">
    <source>
        <dbReference type="EMBL" id="KAG8657277.1"/>
    </source>
</evidence>
<name>A0ACB7HX91_MANES</name>
<sequence>MAAVSCFALVQLHGSVHRPSHSHHSLDQLKTSLSSNFKTFFEELKKLPMAVNVSQTIRNTTSRTLDALVDSLFRFVDQPLLPSQANFAPVEEIGEAVEVNCIKGKIPTDFSQGVYVRNGPNPLFGGLKTCYSIFGRSDHNWAEGEGMLHALHFRKKSDGEWSIYYNNRYVESETFKLETQLNKPSFLPAIEGDSLAVLAAYVLNMWRFGKINKHLRNTSVFEHGGKVYAIAENYLPQEIDVSTLLSLEDWDVNGAWDRPFTSHPKKAPGTGELVVFGVDALEPYFIVGVISADGKKLLHKADLKFKRSILTHEIGVTQKYNIILDHPITIDISRLYKGGSLLDFEKGGPARIGVMPRYGDADSVKWFEVESYCTFHLLNCFEEGEEVVVRGCKAPAAILACPELGENKFQWFSRGFNFQNNAQTSEEYGYLFHHVHEWRLNMVTGQVHEQNLSGTHFSMDFPLVNGDFIGLKHKFGYTQVIDSKESSSAGMTKYGALAKLYFDEEPLANHQMEGNSEQAIKIEYHKFEENVFCTGMAFVPKVKGSKEDDGWIITYVHNEESNMSQAYIVDASKFESEPTAVVTLPQRVPYGFHGLFVCTQNQA</sequence>